<protein>
    <submittedName>
        <fullName evidence="1">(northern house mosquito) hypothetical protein</fullName>
    </submittedName>
</protein>
<dbReference type="EMBL" id="HBUE01029539">
    <property type="protein sequence ID" value="CAG6455907.1"/>
    <property type="molecule type" value="Transcribed_RNA"/>
</dbReference>
<name>A0A8D8F350_CULPI</name>
<reference evidence="1" key="1">
    <citation type="submission" date="2021-05" db="EMBL/GenBank/DDBJ databases">
        <authorList>
            <person name="Alioto T."/>
            <person name="Alioto T."/>
            <person name="Gomez Garrido J."/>
        </authorList>
    </citation>
    <scope>NUCLEOTIDE SEQUENCE</scope>
</reference>
<dbReference type="EMBL" id="HBUE01029541">
    <property type="protein sequence ID" value="CAG6455913.1"/>
    <property type="molecule type" value="Transcribed_RNA"/>
</dbReference>
<dbReference type="EMBL" id="HBUE01029540">
    <property type="protein sequence ID" value="CAG6455910.1"/>
    <property type="molecule type" value="Transcribed_RNA"/>
</dbReference>
<dbReference type="AlphaFoldDB" id="A0A8D8F350"/>
<organism evidence="1">
    <name type="scientific">Culex pipiens</name>
    <name type="common">House mosquito</name>
    <dbReference type="NCBI Taxonomy" id="7175"/>
    <lineage>
        <taxon>Eukaryota</taxon>
        <taxon>Metazoa</taxon>
        <taxon>Ecdysozoa</taxon>
        <taxon>Arthropoda</taxon>
        <taxon>Hexapoda</taxon>
        <taxon>Insecta</taxon>
        <taxon>Pterygota</taxon>
        <taxon>Neoptera</taxon>
        <taxon>Endopterygota</taxon>
        <taxon>Diptera</taxon>
        <taxon>Nematocera</taxon>
        <taxon>Culicoidea</taxon>
        <taxon>Culicidae</taxon>
        <taxon>Culicinae</taxon>
        <taxon>Culicini</taxon>
        <taxon>Culex</taxon>
        <taxon>Culex</taxon>
    </lineage>
</organism>
<evidence type="ECO:0000313" key="1">
    <source>
        <dbReference type="EMBL" id="CAG6455910.1"/>
    </source>
</evidence>
<dbReference type="EMBL" id="HBUE01029542">
    <property type="protein sequence ID" value="CAG6455916.1"/>
    <property type="molecule type" value="Transcribed_RNA"/>
</dbReference>
<accession>A0A8D8F350</accession>
<sequence length="117" mass="12764">MKSTTAICRKRSSTANRAIATLRTLPCSATTTRKCTRINRTSTCVTSAPRATTFTRRTSRTLTPTTRKPRRSNSCRWSGFSVRIVTLGFISEVCASTCSVTLELNGATSVGRNVRAL</sequence>
<proteinExistence type="predicted"/>